<reference evidence="3 4" key="1">
    <citation type="submission" date="2019-02" db="EMBL/GenBank/DDBJ databases">
        <title>Kribbella capetownensis sp. nov. and Kribbella speibonae sp. nov., isolated from soil.</title>
        <authorList>
            <person name="Curtis S.M."/>
            <person name="Norton I."/>
            <person name="Everest G.J."/>
            <person name="Meyers P.R."/>
        </authorList>
    </citation>
    <scope>NUCLEOTIDE SEQUENCE [LARGE SCALE GENOMIC DNA]</scope>
    <source>
        <strain evidence="3 4">NRRL B-24813</strain>
    </source>
</reference>
<evidence type="ECO:0000313" key="3">
    <source>
        <dbReference type="EMBL" id="TCC65811.1"/>
    </source>
</evidence>
<feature type="transmembrane region" description="Helical" evidence="1">
    <location>
        <begin position="270"/>
        <end position="290"/>
    </location>
</feature>
<keyword evidence="2" id="KW-0732">Signal</keyword>
<feature type="chain" id="PRO_5020676459" evidence="2">
    <location>
        <begin position="22"/>
        <end position="359"/>
    </location>
</feature>
<keyword evidence="4" id="KW-1185">Reference proteome</keyword>
<dbReference type="EMBL" id="SJKB01000001">
    <property type="protein sequence ID" value="TCC65811.1"/>
    <property type="molecule type" value="Genomic_DNA"/>
</dbReference>
<name>A0A4R0KXJ5_9ACTN</name>
<feature type="transmembrane region" description="Helical" evidence="1">
    <location>
        <begin position="193"/>
        <end position="213"/>
    </location>
</feature>
<dbReference type="OrthoDB" id="9808870at2"/>
<evidence type="ECO:0000313" key="4">
    <source>
        <dbReference type="Proteomes" id="UP000291144"/>
    </source>
</evidence>
<feature type="transmembrane region" description="Helical" evidence="1">
    <location>
        <begin position="245"/>
        <end position="263"/>
    </location>
</feature>
<dbReference type="InterPro" id="IPR032809">
    <property type="entry name" value="Put_HupE_UreJ"/>
</dbReference>
<feature type="signal peptide" evidence="2">
    <location>
        <begin position="1"/>
        <end position="21"/>
    </location>
</feature>
<feature type="transmembrane region" description="Helical" evidence="1">
    <location>
        <begin position="220"/>
        <end position="239"/>
    </location>
</feature>
<feature type="transmembrane region" description="Helical" evidence="1">
    <location>
        <begin position="302"/>
        <end position="327"/>
    </location>
</feature>
<dbReference type="RefSeq" id="WP_131350531.1">
    <property type="nucleotide sequence ID" value="NZ_SJKB01000001.1"/>
</dbReference>
<dbReference type="Pfam" id="PF13795">
    <property type="entry name" value="HupE_UreJ_2"/>
    <property type="match status" value="1"/>
</dbReference>
<protein>
    <submittedName>
        <fullName evidence="3">HupE/UreJ family protein</fullName>
    </submittedName>
</protein>
<dbReference type="Proteomes" id="UP000291144">
    <property type="component" value="Unassembled WGS sequence"/>
</dbReference>
<gene>
    <name evidence="3" type="ORF">E0H73_02440</name>
</gene>
<accession>A0A4R0KXJ5</accession>
<comment type="caution">
    <text evidence="3">The sequence shown here is derived from an EMBL/GenBank/DDBJ whole genome shotgun (WGS) entry which is preliminary data.</text>
</comment>
<keyword evidence="1" id="KW-1133">Transmembrane helix</keyword>
<dbReference type="AlphaFoldDB" id="A0A4R0KXJ5"/>
<organism evidence="3 4">
    <name type="scientific">Kribbella pittospori</name>
    <dbReference type="NCBI Taxonomy" id="722689"/>
    <lineage>
        <taxon>Bacteria</taxon>
        <taxon>Bacillati</taxon>
        <taxon>Actinomycetota</taxon>
        <taxon>Actinomycetes</taxon>
        <taxon>Propionibacteriales</taxon>
        <taxon>Kribbellaceae</taxon>
        <taxon>Kribbella</taxon>
    </lineage>
</organism>
<evidence type="ECO:0000256" key="2">
    <source>
        <dbReference type="SAM" id="SignalP"/>
    </source>
</evidence>
<feature type="transmembrane region" description="Helical" evidence="1">
    <location>
        <begin position="334"/>
        <end position="353"/>
    </location>
</feature>
<evidence type="ECO:0000256" key="1">
    <source>
        <dbReference type="SAM" id="Phobius"/>
    </source>
</evidence>
<keyword evidence="1" id="KW-0472">Membrane</keyword>
<keyword evidence="1" id="KW-0812">Transmembrane</keyword>
<proteinExistence type="predicted"/>
<sequence length="359" mass="38238">MRRLLVGIGLLVLLFFTGASAASAHVIASTGYSTVHQDGNRVTYLLSLEYDVLARAVDLGAPTTDDGQRAQALDTAKDRIAAYLHDRMVVAVDGAACEQSLETTSVGQRATKAYADLGLVFECPGSSGAFSMQYSVFAMSDAVADDHTNLVEYTFDSGSGRTVFDRSHHDFTVGDNTLATSSLQFGKMGVEHILTGLDHVLFVVALILGAVNLRSLVQVISMFTVAHSVTLISTLLGGLSVPPVIVEPLIALSIAFVAVENLLGSTRHRLPVVFGFGLLHGLGFAGSLRITDQVSPELLVSLLSFNIGIEAGQALLLLAVFPLVLLIRRTRLSVPVVRSATGVVAAFGLFWFVERFLFA</sequence>